<organism evidence="3 4">
    <name type="scientific">Filomicrobium insigne</name>
    <dbReference type="NCBI Taxonomy" id="418854"/>
    <lineage>
        <taxon>Bacteria</taxon>
        <taxon>Pseudomonadati</taxon>
        <taxon>Pseudomonadota</taxon>
        <taxon>Alphaproteobacteria</taxon>
        <taxon>Hyphomicrobiales</taxon>
        <taxon>Hyphomicrobiaceae</taxon>
        <taxon>Filomicrobium</taxon>
    </lineage>
</organism>
<accession>A0A1H0G131</accession>
<proteinExistence type="predicted"/>
<evidence type="ECO:0000259" key="2">
    <source>
        <dbReference type="Pfam" id="PF16998"/>
    </source>
</evidence>
<feature type="signal peptide" evidence="1">
    <location>
        <begin position="1"/>
        <end position="30"/>
    </location>
</feature>
<reference evidence="3 4" key="1">
    <citation type="submission" date="2016-10" db="EMBL/GenBank/DDBJ databases">
        <authorList>
            <person name="Varghese N."/>
            <person name="Submissions S."/>
        </authorList>
    </citation>
    <scope>NUCLEOTIDE SEQUENCE [LARGE SCALE GENOMIC DNA]</scope>
    <source>
        <strain evidence="3 4">CGMCC 1.6497</strain>
    </source>
</reference>
<comment type="caution">
    <text evidence="3">The sequence shown here is derived from an EMBL/GenBank/DDBJ whole genome shotgun (WGS) entry which is preliminary data.</text>
</comment>
<dbReference type="Pfam" id="PF16998">
    <property type="entry name" value="17kDa_Anti_2"/>
    <property type="match status" value="1"/>
</dbReference>
<dbReference type="RefSeq" id="WP_244464900.1">
    <property type="nucleotide sequence ID" value="NZ_FNJC01000001.1"/>
</dbReference>
<dbReference type="InterPro" id="IPR032635">
    <property type="entry name" value="Anti_2"/>
</dbReference>
<evidence type="ECO:0000313" key="4">
    <source>
        <dbReference type="Proteomes" id="UP000198795"/>
    </source>
</evidence>
<protein>
    <submittedName>
        <fullName evidence="3">Outer membrane surface antigen</fullName>
    </submittedName>
</protein>
<gene>
    <name evidence="3" type="ORF">SAMN04488061_0015</name>
</gene>
<keyword evidence="1" id="KW-0732">Signal</keyword>
<keyword evidence="4" id="KW-1185">Reference proteome</keyword>
<dbReference type="EMBL" id="FNJC01000001">
    <property type="protein sequence ID" value="SDO00586.1"/>
    <property type="molecule type" value="Genomic_DNA"/>
</dbReference>
<evidence type="ECO:0000256" key="1">
    <source>
        <dbReference type="SAM" id="SignalP"/>
    </source>
</evidence>
<evidence type="ECO:0000313" key="3">
    <source>
        <dbReference type="EMBL" id="SDO00586.1"/>
    </source>
</evidence>
<feature type="domain" description="Surface antigen" evidence="2">
    <location>
        <begin position="68"/>
        <end position="149"/>
    </location>
</feature>
<dbReference type="Proteomes" id="UP000198795">
    <property type="component" value="Unassembled WGS sequence"/>
</dbReference>
<feature type="chain" id="PRO_5046451441" evidence="1">
    <location>
        <begin position="31"/>
        <end position="151"/>
    </location>
</feature>
<name>A0A1H0G131_9HYPH</name>
<sequence>MRHCNCLPSLLAIFVVIAAASIMGAASATAADAQTSSANTECKDTQNGGQTLRPKFAGLSAPAVTVFDVSDQRAALESVQYALTEISDGASYVWHRGHGKLSGVVQPTQSFKDANGKICRHFVVMLASGTYTKRTETVACRTEDGIWQLDG</sequence>